<evidence type="ECO:0000313" key="3">
    <source>
        <dbReference type="EMBL" id="KRU13883.1"/>
    </source>
</evidence>
<proteinExistence type="predicted"/>
<dbReference type="PATRIC" id="fig|1262449.3.peg.2056"/>
<reference evidence="2 5" key="1">
    <citation type="journal article" date="2015" name="Genome Announc.">
        <title>Complete Genome Sequence of the Nitrogen-Fixing and Solvent-Producing Clostridium pasteurianum DSM 525.</title>
        <authorList>
            <person name="Poehlein A."/>
            <person name="Grosse-Honebrink A."/>
            <person name="Zhang Y."/>
            <person name="Minton N.P."/>
            <person name="Daniel R."/>
        </authorList>
    </citation>
    <scope>NUCLEOTIDE SEQUENCE [LARGE SCALE GENOMIC DNA]</scope>
    <source>
        <strain evidence="2">DSM 525</strain>
        <strain evidence="5">DSM 525 / ATCC 6013</strain>
    </source>
</reference>
<dbReference type="KEGG" id="cpat:CLPA_c40750"/>
<evidence type="ECO:0000313" key="2">
    <source>
        <dbReference type="EMBL" id="AJA54092.1"/>
    </source>
</evidence>
<dbReference type="PROSITE" id="PS51257">
    <property type="entry name" value="PROKAR_LIPOPROTEIN"/>
    <property type="match status" value="1"/>
</dbReference>
<dbReference type="GeneID" id="93076143"/>
<accession>A0A0H3J9C5</accession>
<evidence type="ECO:0000313" key="5">
    <source>
        <dbReference type="Proteomes" id="UP000030905"/>
    </source>
</evidence>
<keyword evidence="1" id="KW-0732">Signal</keyword>
<feature type="signal peptide" evidence="1">
    <location>
        <begin position="1"/>
        <end position="21"/>
    </location>
</feature>
<dbReference type="InterPro" id="IPR032710">
    <property type="entry name" value="NTF2-like_dom_sf"/>
</dbReference>
<reference evidence="3" key="2">
    <citation type="submission" date="2015-10" db="EMBL/GenBank/DDBJ databases">
        <title>Improved Draft Genome Sequence of Clostridium pasteurianum Strain ATCC 6013 (DSM 525) Using a Hybrid Next-Generation Sequencing Approach.</title>
        <authorList>
            <person name="Pyne M.E."/>
            <person name="Utturkar S.M."/>
            <person name="Brown S.D."/>
            <person name="Moo-Young M."/>
            <person name="Chung D.A."/>
            <person name="Chou P.C."/>
        </authorList>
    </citation>
    <scope>NUCLEOTIDE SEQUENCE</scope>
    <source>
        <strain evidence="3">ATCC 6013</strain>
    </source>
</reference>
<organism evidence="2 5">
    <name type="scientific">Clostridium pasteurianum DSM 525 = ATCC 6013</name>
    <dbReference type="NCBI Taxonomy" id="1262449"/>
    <lineage>
        <taxon>Bacteria</taxon>
        <taxon>Bacillati</taxon>
        <taxon>Bacillota</taxon>
        <taxon>Clostridia</taxon>
        <taxon>Eubacteriales</taxon>
        <taxon>Clostridiaceae</taxon>
        <taxon>Clostridium</taxon>
    </lineage>
</organism>
<dbReference type="Proteomes" id="UP000030905">
    <property type="component" value="Chromosome"/>
</dbReference>
<name>A0A0H3J9C5_CLOPA</name>
<dbReference type="EMBL" id="JPGY02000001">
    <property type="protein sequence ID" value="KRU13883.1"/>
    <property type="molecule type" value="Genomic_DNA"/>
</dbReference>
<dbReference type="RefSeq" id="WP_003444905.1">
    <property type="nucleotide sequence ID" value="NZ_ANZB01000006.1"/>
</dbReference>
<protein>
    <recommendedName>
        <fullName evidence="6">Lipoprotein</fullName>
    </recommendedName>
</protein>
<keyword evidence="5" id="KW-1185">Reference proteome</keyword>
<dbReference type="AlphaFoldDB" id="A0A0H3J9C5"/>
<dbReference type="eggNOG" id="ENOG50331GJ">
    <property type="taxonomic scope" value="Bacteria"/>
</dbReference>
<evidence type="ECO:0008006" key="6">
    <source>
        <dbReference type="Google" id="ProtNLM"/>
    </source>
</evidence>
<dbReference type="Proteomes" id="UP000028042">
    <property type="component" value="Unassembled WGS sequence"/>
</dbReference>
<dbReference type="KEGG" id="cpae:CPAST_c40750"/>
<dbReference type="EMBL" id="CP009268">
    <property type="protein sequence ID" value="AJA54092.1"/>
    <property type="molecule type" value="Genomic_DNA"/>
</dbReference>
<reference evidence="3 4" key="3">
    <citation type="journal article" name="Genome Announc.">
        <title>Improved Draft Genome Sequence of Clostridium pasteurianum Strain ATCC 6013 (DSM 525) Using a Hybrid Next-Generation Sequencing Approach.</title>
        <authorList>
            <person name="Pyne M.E."/>
            <person name="Utturkar S."/>
            <person name="Brown S.D."/>
            <person name="Moo-Young M."/>
            <person name="Chung D.A."/>
            <person name="Chou C.P."/>
        </authorList>
    </citation>
    <scope>NUCLEOTIDE SEQUENCE [LARGE SCALE GENOMIC DNA]</scope>
    <source>
        <strain evidence="3 4">ATCC 6013</strain>
    </source>
</reference>
<evidence type="ECO:0000313" key="4">
    <source>
        <dbReference type="Proteomes" id="UP000028042"/>
    </source>
</evidence>
<feature type="chain" id="PRO_5038209372" description="Lipoprotein" evidence="1">
    <location>
        <begin position="22"/>
        <end position="275"/>
    </location>
</feature>
<dbReference type="SUPFAM" id="SSF54427">
    <property type="entry name" value="NTF2-like"/>
    <property type="match status" value="1"/>
</dbReference>
<gene>
    <name evidence="2" type="ORF">CLPA_c40750</name>
    <name evidence="3" type="ORF">CP6013_03139</name>
</gene>
<evidence type="ECO:0000256" key="1">
    <source>
        <dbReference type="SAM" id="SignalP"/>
    </source>
</evidence>
<sequence>MKKKLIIIIAAIITISLTGCGTESNNTRKSTNQSINQESSVNDTNNDAIIKVIKNKTKAVNDGNINDYLSNFVKDTDTYNIEKEDKKDYFYNFKVKQEISDPQILNSSNSEAQVQYVVTTSKIKGPGFLDSKALYVDNFKRVGNDWKINNQDILKVEFKDDIYETIYTNIQALNEKDINKYMGTIDQSDNEAYNKFKDEQLDMFDKYDLHYNLEEADKYKDGSDKDTAVGFIQTILKRDNSDFKNNKTTGTIHLKKVNNQWKIFKIDIQKKEDIK</sequence>